<dbReference type="GO" id="GO:0005840">
    <property type="term" value="C:ribosome"/>
    <property type="evidence" value="ECO:0007669"/>
    <property type="project" value="UniProtKB-KW"/>
</dbReference>
<comment type="function">
    <text evidence="5">One of the primary rRNA binding proteins, this protein initially binds near the 5'-end of the 23S rRNA. It is important during the early stages of 50S assembly. It makes multiple contacts with different domains of the 23S rRNA in the assembled 50S subunit and ribosome.</text>
</comment>
<comment type="caution">
    <text evidence="7">The sequence shown here is derived from an EMBL/GenBank/DDBJ whole genome shotgun (WGS) entry which is preliminary data.</text>
</comment>
<evidence type="ECO:0000256" key="3">
    <source>
        <dbReference type="ARBA" id="ARBA00023274"/>
    </source>
</evidence>
<evidence type="ECO:0000256" key="2">
    <source>
        <dbReference type="ARBA" id="ARBA00022980"/>
    </source>
</evidence>
<protein>
    <recommendedName>
        <fullName evidence="4 5">Large ribosomal subunit protein uL4</fullName>
    </recommendedName>
</protein>
<dbReference type="Proteomes" id="UP000177763">
    <property type="component" value="Unassembled WGS sequence"/>
</dbReference>
<gene>
    <name evidence="5" type="primary">rplD</name>
    <name evidence="7" type="ORF">A3H26_00535</name>
</gene>
<proteinExistence type="inferred from homology"/>
<dbReference type="GO" id="GO:0006412">
    <property type="term" value="P:translation"/>
    <property type="evidence" value="ECO:0007669"/>
    <property type="project" value="UniProtKB-UniRule"/>
</dbReference>
<feature type="region of interest" description="Disordered" evidence="6">
    <location>
        <begin position="44"/>
        <end position="84"/>
    </location>
</feature>
<dbReference type="InterPro" id="IPR013005">
    <property type="entry name" value="Ribosomal_uL4-like"/>
</dbReference>
<dbReference type="STRING" id="1802630.A3H26_00535"/>
<dbReference type="InterPro" id="IPR002136">
    <property type="entry name" value="Ribosomal_uL4"/>
</dbReference>
<keyword evidence="5" id="KW-0694">RNA-binding</keyword>
<keyword evidence="2 5" id="KW-0689">Ribosomal protein</keyword>
<dbReference type="SUPFAM" id="SSF52166">
    <property type="entry name" value="Ribosomal protein L4"/>
    <property type="match status" value="1"/>
</dbReference>
<evidence type="ECO:0000256" key="4">
    <source>
        <dbReference type="ARBA" id="ARBA00035244"/>
    </source>
</evidence>
<evidence type="ECO:0000313" key="8">
    <source>
        <dbReference type="Proteomes" id="UP000177763"/>
    </source>
</evidence>
<keyword evidence="5" id="KW-0699">rRNA-binding</keyword>
<evidence type="ECO:0000256" key="1">
    <source>
        <dbReference type="ARBA" id="ARBA00010528"/>
    </source>
</evidence>
<dbReference type="AlphaFoldDB" id="A0A1F4VHB7"/>
<organism evidence="7 8">
    <name type="scientific">candidate division WWE3 bacterium RIFCSPLOWO2_12_FULL_36_10</name>
    <dbReference type="NCBI Taxonomy" id="1802630"/>
    <lineage>
        <taxon>Bacteria</taxon>
        <taxon>Katanobacteria</taxon>
    </lineage>
</organism>
<reference evidence="7 8" key="1">
    <citation type="journal article" date="2016" name="Nat. Commun.">
        <title>Thousands of microbial genomes shed light on interconnected biogeochemical processes in an aquifer system.</title>
        <authorList>
            <person name="Anantharaman K."/>
            <person name="Brown C.T."/>
            <person name="Hug L.A."/>
            <person name="Sharon I."/>
            <person name="Castelle C.J."/>
            <person name="Probst A.J."/>
            <person name="Thomas B.C."/>
            <person name="Singh A."/>
            <person name="Wilkins M.J."/>
            <person name="Karaoz U."/>
            <person name="Brodie E.L."/>
            <person name="Williams K.H."/>
            <person name="Hubbard S.S."/>
            <person name="Banfield J.F."/>
        </authorList>
    </citation>
    <scope>NUCLEOTIDE SEQUENCE [LARGE SCALE GENOMIC DNA]</scope>
</reference>
<dbReference type="GO" id="GO:1990904">
    <property type="term" value="C:ribonucleoprotein complex"/>
    <property type="evidence" value="ECO:0007669"/>
    <property type="project" value="UniProtKB-KW"/>
</dbReference>
<name>A0A1F4VHB7_UNCKA</name>
<keyword evidence="3 5" id="KW-0687">Ribonucleoprotein</keyword>
<comment type="subunit">
    <text evidence="5">Part of the 50S ribosomal subunit.</text>
</comment>
<dbReference type="NCBIfam" id="TIGR03953">
    <property type="entry name" value="rplD_bact"/>
    <property type="match status" value="1"/>
</dbReference>
<evidence type="ECO:0000256" key="6">
    <source>
        <dbReference type="SAM" id="MobiDB-lite"/>
    </source>
</evidence>
<evidence type="ECO:0000256" key="5">
    <source>
        <dbReference type="HAMAP-Rule" id="MF_01328"/>
    </source>
</evidence>
<dbReference type="PANTHER" id="PTHR10746">
    <property type="entry name" value="50S RIBOSOMAL PROTEIN L4"/>
    <property type="match status" value="1"/>
</dbReference>
<dbReference type="EMBL" id="MEVN01000032">
    <property type="protein sequence ID" value="OGC56696.1"/>
    <property type="molecule type" value="Genomic_DNA"/>
</dbReference>
<accession>A0A1F4VHB7</accession>
<dbReference type="PANTHER" id="PTHR10746:SF6">
    <property type="entry name" value="LARGE RIBOSOMAL SUBUNIT PROTEIN UL4M"/>
    <property type="match status" value="1"/>
</dbReference>
<sequence>MKIDVFDKNGESVEKIDLEKSLFGVTSSGEAVLQYLRVFNANQRQGTSSTKTRGEVSGGGKKPWKQKGTGRARVGSSRNPLWRKGGISHGPIPKDWSLKISKKVKKTVLISALSYKASAEKIRILDQLELKEKKTKLIKDILQNLKISNRTVFVYGTLNENLIKSAANIKGFHIVSADSVNAFDIISSDYLLFSKEGLLKLEEKLNENK</sequence>
<dbReference type="GO" id="GO:0019843">
    <property type="term" value="F:rRNA binding"/>
    <property type="evidence" value="ECO:0007669"/>
    <property type="project" value="UniProtKB-UniRule"/>
</dbReference>
<dbReference type="Gene3D" id="3.40.1370.10">
    <property type="match status" value="1"/>
</dbReference>
<comment type="function">
    <text evidence="5">Forms part of the polypeptide exit tunnel.</text>
</comment>
<dbReference type="HAMAP" id="MF_01328_B">
    <property type="entry name" value="Ribosomal_uL4_B"/>
    <property type="match status" value="1"/>
</dbReference>
<evidence type="ECO:0000313" key="7">
    <source>
        <dbReference type="EMBL" id="OGC56696.1"/>
    </source>
</evidence>
<dbReference type="GO" id="GO:0003735">
    <property type="term" value="F:structural constituent of ribosome"/>
    <property type="evidence" value="ECO:0007669"/>
    <property type="project" value="InterPro"/>
</dbReference>
<dbReference type="InterPro" id="IPR023574">
    <property type="entry name" value="Ribosomal_uL4_dom_sf"/>
</dbReference>
<dbReference type="Pfam" id="PF00573">
    <property type="entry name" value="Ribosomal_L4"/>
    <property type="match status" value="1"/>
</dbReference>
<comment type="similarity">
    <text evidence="1 5">Belongs to the universal ribosomal protein uL4 family.</text>
</comment>